<evidence type="ECO:0008006" key="3">
    <source>
        <dbReference type="Google" id="ProtNLM"/>
    </source>
</evidence>
<dbReference type="PATRIC" id="fig|1637975.4.peg.1115"/>
<gene>
    <name evidence="1" type="ORF">AN957_07020</name>
</gene>
<protein>
    <recommendedName>
        <fullName evidence="3">YolD-like family protein</fullName>
    </recommendedName>
</protein>
<dbReference type="RefSeq" id="WP_053474847.1">
    <property type="nucleotide sequence ID" value="NZ_CP041305.1"/>
</dbReference>
<organism evidence="1 2">
    <name type="scientific">Cytobacillus solani</name>
    <dbReference type="NCBI Taxonomy" id="1637975"/>
    <lineage>
        <taxon>Bacteria</taxon>
        <taxon>Bacillati</taxon>
        <taxon>Bacillota</taxon>
        <taxon>Bacilli</taxon>
        <taxon>Bacillales</taxon>
        <taxon>Bacillaceae</taxon>
        <taxon>Cytobacillus</taxon>
    </lineage>
</organism>
<sequence>MIRDRGLKKWQAASFLPQQWTMLKGIYHDDTKVKKPTLDEQELEDINIIVMESLNYTLPIKVTIWRNGFFINFIGIVAKVDPIKLCILMEINKNTERIMINDITGVERI</sequence>
<dbReference type="AlphaFoldDB" id="A0A0Q3T4J5"/>
<proteinExistence type="predicted"/>
<dbReference type="PANTHER" id="PTHR40051">
    <property type="entry name" value="IG HYPOTHETICAL 15966"/>
    <property type="match status" value="1"/>
</dbReference>
<accession>A0A0Q3T4J5</accession>
<dbReference type="PANTHER" id="PTHR40051:SF1">
    <property type="entry name" value="YOLD-LIKE FAMILY PROTEIN"/>
    <property type="match status" value="1"/>
</dbReference>
<evidence type="ECO:0000313" key="1">
    <source>
        <dbReference type="EMBL" id="KQL18349.1"/>
    </source>
</evidence>
<comment type="caution">
    <text evidence="1">The sequence shown here is derived from an EMBL/GenBank/DDBJ whole genome shotgun (WGS) entry which is preliminary data.</text>
</comment>
<dbReference type="Pfam" id="PF08863">
    <property type="entry name" value="YolD"/>
    <property type="match status" value="1"/>
</dbReference>
<dbReference type="InterPro" id="IPR014962">
    <property type="entry name" value="YolD"/>
</dbReference>
<dbReference type="Proteomes" id="UP000050996">
    <property type="component" value="Unassembled WGS sequence"/>
</dbReference>
<dbReference type="STRING" id="1637975.AN957_07020"/>
<reference evidence="1 2" key="1">
    <citation type="submission" date="2015-09" db="EMBL/GenBank/DDBJ databases">
        <title>Genome sequencing project for genomic taxonomy and phylogenomics of Bacillus-like bacteria.</title>
        <authorList>
            <person name="Liu B."/>
            <person name="Wang J."/>
            <person name="Zhu Y."/>
            <person name="Liu G."/>
            <person name="Chen Q."/>
            <person name="Chen Z."/>
            <person name="Lan J."/>
            <person name="Che J."/>
            <person name="Ge C."/>
            <person name="Shi H."/>
            <person name="Pan Z."/>
            <person name="Liu X."/>
        </authorList>
    </citation>
    <scope>NUCLEOTIDE SEQUENCE [LARGE SCALE GENOMIC DNA]</scope>
    <source>
        <strain evidence="1 2">FJAT-18043</strain>
    </source>
</reference>
<keyword evidence="2" id="KW-1185">Reference proteome</keyword>
<dbReference type="EMBL" id="LJIX01000006">
    <property type="protein sequence ID" value="KQL18349.1"/>
    <property type="molecule type" value="Genomic_DNA"/>
</dbReference>
<evidence type="ECO:0000313" key="2">
    <source>
        <dbReference type="Proteomes" id="UP000050996"/>
    </source>
</evidence>
<name>A0A0Q3T4J5_9BACI</name>